<dbReference type="KEGG" id="ncon:LC1Nh_1091"/>
<dbReference type="GeneID" id="42365490"/>
<dbReference type="SMART" id="SM00359">
    <property type="entry name" value="PUA"/>
    <property type="match status" value="1"/>
</dbReference>
<dbReference type="GO" id="GO:0031120">
    <property type="term" value="P:snRNA pseudouridine synthesis"/>
    <property type="evidence" value="ECO:0007669"/>
    <property type="project" value="TreeGrafter"/>
</dbReference>
<dbReference type="RefSeq" id="WP_153550708.1">
    <property type="nucleotide sequence ID" value="NZ_CP040089.1"/>
</dbReference>
<evidence type="ECO:0000256" key="2">
    <source>
        <dbReference type="SAM" id="Coils"/>
    </source>
</evidence>
<reference evidence="6" key="1">
    <citation type="submission" date="2019-05" db="EMBL/GenBank/DDBJ databases">
        <title>Candidatus Nanohalobium constans, a novel model system to study the DPANN nano-sized archaea: genomic and physiological characterization of a nanoarchaeon co-cultured with its chitinotrophic host.</title>
        <authorList>
            <person name="La Cono V."/>
            <person name="Arcadi E."/>
            <person name="Crisafi F."/>
            <person name="Denaro R."/>
            <person name="La Spada G."/>
            <person name="Messina E."/>
            <person name="Smedile F."/>
            <person name="Toshchakov S.V."/>
            <person name="Shevchenko M.A."/>
            <person name="Golyshin P.N."/>
            <person name="Golyshina O.V."/>
            <person name="Ferrer M."/>
            <person name="Rohde M."/>
            <person name="Mushegian A."/>
            <person name="Sorokin D.Y."/>
            <person name="Giuliano L."/>
            <person name="Yakimov M.M."/>
        </authorList>
    </citation>
    <scope>NUCLEOTIDE SEQUENCE [LARGE SCALE GENOMIC DNA]</scope>
    <source>
        <strain evidence="6">LC1Nh</strain>
    </source>
</reference>
<dbReference type="PANTHER" id="PTHR23127:SF0">
    <property type="entry name" value="H_ACA RIBONUCLEOPROTEIN COMPLEX SUBUNIT DKC1"/>
    <property type="match status" value="1"/>
</dbReference>
<feature type="coiled-coil region" evidence="2">
    <location>
        <begin position="102"/>
        <end position="150"/>
    </location>
</feature>
<name>A0A5Q0UJF6_9ARCH</name>
<dbReference type="AlphaFoldDB" id="A0A5Q0UJF6"/>
<protein>
    <submittedName>
        <fullName evidence="5">RNA-guided pseudouridylation complex pseudouridine synthase subunit Cbf5</fullName>
    </submittedName>
</protein>
<feature type="domain" description="Dyskerin-like" evidence="4">
    <location>
        <begin position="1"/>
        <end position="47"/>
    </location>
</feature>
<dbReference type="Pfam" id="PF01509">
    <property type="entry name" value="TruB_N"/>
    <property type="match status" value="1"/>
</dbReference>
<evidence type="ECO:0000313" key="6">
    <source>
        <dbReference type="Proteomes" id="UP000377803"/>
    </source>
</evidence>
<dbReference type="CDD" id="cd21148">
    <property type="entry name" value="PUA_Cbf5"/>
    <property type="match status" value="1"/>
</dbReference>
<dbReference type="GO" id="GO:0000495">
    <property type="term" value="P:box H/ACA sno(s)RNA 3'-end processing"/>
    <property type="evidence" value="ECO:0007669"/>
    <property type="project" value="TreeGrafter"/>
</dbReference>
<dbReference type="GO" id="GO:0003723">
    <property type="term" value="F:RNA binding"/>
    <property type="evidence" value="ECO:0007669"/>
    <property type="project" value="InterPro"/>
</dbReference>
<accession>A0A5Q0UJF6</accession>
<dbReference type="Pfam" id="PF16198">
    <property type="entry name" value="TruB_C_2"/>
    <property type="match status" value="1"/>
</dbReference>
<dbReference type="PROSITE" id="PS50890">
    <property type="entry name" value="PUA"/>
    <property type="match status" value="1"/>
</dbReference>
<feature type="domain" description="PUA" evidence="3">
    <location>
        <begin position="234"/>
        <end position="307"/>
    </location>
</feature>
<dbReference type="GO" id="GO:1990481">
    <property type="term" value="P:mRNA pseudouridine synthesis"/>
    <property type="evidence" value="ECO:0007669"/>
    <property type="project" value="TreeGrafter"/>
</dbReference>
<evidence type="ECO:0000313" key="5">
    <source>
        <dbReference type="EMBL" id="QGA80959.1"/>
    </source>
</evidence>
<dbReference type="InterPro" id="IPR015947">
    <property type="entry name" value="PUA-like_sf"/>
</dbReference>
<dbReference type="InterPro" id="IPR032819">
    <property type="entry name" value="TruB_C"/>
</dbReference>
<dbReference type="EMBL" id="CP040089">
    <property type="protein sequence ID" value="QGA80959.1"/>
    <property type="molecule type" value="Genomic_DNA"/>
</dbReference>
<evidence type="ECO:0000259" key="3">
    <source>
        <dbReference type="SMART" id="SM00359"/>
    </source>
</evidence>
<dbReference type="Gene3D" id="3.30.2350.10">
    <property type="entry name" value="Pseudouridine synthase"/>
    <property type="match status" value="1"/>
</dbReference>
<keyword evidence="2" id="KW-0175">Coiled coil</keyword>
<evidence type="ECO:0000256" key="1">
    <source>
        <dbReference type="ARBA" id="ARBA00023235"/>
    </source>
</evidence>
<dbReference type="NCBIfam" id="NF003280">
    <property type="entry name" value="PRK04270.1"/>
    <property type="match status" value="1"/>
</dbReference>
<keyword evidence="1" id="KW-0413">Isomerase</keyword>
<dbReference type="InterPro" id="IPR004802">
    <property type="entry name" value="tRNA_PsdUridine_synth_B_fam"/>
</dbReference>
<sequence length="319" mass="36406">MEWYTREEAETDPEFGKIPEKRTVEELLQQGFVVIDKPFGPTSNQVSHWIKEELDREKTGHFGTLDPNATGVLPVGLDSGTRIQDALTKARKEYIFEAKLAEEKDEEKIQEAIQEFEGTNKQVPPEMSAVKQEERKREVYEIELLEKEEKKFLGRVKCESGFYVRVLIQQLGEKLGTEASMEELRRTQQGNLTTEDTHTLQDLVDAYRFYKDDGDKEQLEEILQPIERAVQHMKKAVIKDSAVNAVANGSNLGSTGISKLQDGIQKGETIAIMTLKGELVALAKAKMTSEEMFDEEDTAAELQKVFMDPSNYPRRWKQE</sequence>
<organism evidence="5 6">
    <name type="scientific">Candidatus Nanohalobium constans</name>
    <dbReference type="NCBI Taxonomy" id="2565781"/>
    <lineage>
        <taxon>Archaea</taxon>
        <taxon>Candidatus Nanohalarchaeota</taxon>
        <taxon>Candidatus Nanohalobia</taxon>
        <taxon>Candidatus Nanohalobiales</taxon>
        <taxon>Candidatus Nanohalobiaceae</taxon>
        <taxon>Candidatus Nanohalobium</taxon>
    </lineage>
</organism>
<dbReference type="InterPro" id="IPR012960">
    <property type="entry name" value="Dyskerin-like"/>
</dbReference>
<dbReference type="InterPro" id="IPR020103">
    <property type="entry name" value="PsdUridine_synth_cat_dom_sf"/>
</dbReference>
<dbReference type="SMART" id="SM01136">
    <property type="entry name" value="DKCLD"/>
    <property type="match status" value="1"/>
</dbReference>
<keyword evidence="6" id="KW-1185">Reference proteome</keyword>
<dbReference type="GO" id="GO:0031118">
    <property type="term" value="P:rRNA pseudouridine synthesis"/>
    <property type="evidence" value="ECO:0007669"/>
    <property type="project" value="TreeGrafter"/>
</dbReference>
<dbReference type="PANTHER" id="PTHR23127">
    <property type="entry name" value="CENTROMERE/MICROTUBULE BINDING PROTEIN CBF5"/>
    <property type="match status" value="1"/>
</dbReference>
<dbReference type="NCBIfam" id="TIGR00425">
    <property type="entry name" value="CBF5"/>
    <property type="match status" value="1"/>
</dbReference>
<dbReference type="InterPro" id="IPR002501">
    <property type="entry name" value="PsdUridine_synth_N"/>
</dbReference>
<dbReference type="SUPFAM" id="SSF55120">
    <property type="entry name" value="Pseudouridine synthase"/>
    <property type="match status" value="1"/>
</dbReference>
<dbReference type="Pfam" id="PF08068">
    <property type="entry name" value="DKCLD"/>
    <property type="match status" value="1"/>
</dbReference>
<dbReference type="Gene3D" id="2.30.130.10">
    <property type="entry name" value="PUA domain"/>
    <property type="match status" value="1"/>
</dbReference>
<gene>
    <name evidence="5" type="primary">truB</name>
    <name evidence="5" type="ORF">LC1Nh_1091</name>
</gene>
<dbReference type="InterPro" id="IPR036974">
    <property type="entry name" value="PUA_sf"/>
</dbReference>
<dbReference type="GO" id="GO:0009982">
    <property type="term" value="F:pseudouridine synthase activity"/>
    <property type="evidence" value="ECO:0007669"/>
    <property type="project" value="InterPro"/>
</dbReference>
<proteinExistence type="predicted"/>
<dbReference type="Proteomes" id="UP000377803">
    <property type="component" value="Chromosome"/>
</dbReference>
<evidence type="ECO:0000259" key="4">
    <source>
        <dbReference type="SMART" id="SM01136"/>
    </source>
</evidence>
<dbReference type="OrthoDB" id="35866at2157"/>
<dbReference type="Pfam" id="PF01472">
    <property type="entry name" value="PUA"/>
    <property type="match status" value="1"/>
</dbReference>
<dbReference type="InterPro" id="IPR002478">
    <property type="entry name" value="PUA"/>
</dbReference>
<dbReference type="SUPFAM" id="SSF88697">
    <property type="entry name" value="PUA domain-like"/>
    <property type="match status" value="1"/>
</dbReference>